<dbReference type="EMBL" id="BSXS01004552">
    <property type="protein sequence ID" value="GME83173.1"/>
    <property type="molecule type" value="Genomic_DNA"/>
</dbReference>
<evidence type="ECO:0000313" key="1">
    <source>
        <dbReference type="EMBL" id="GME83173.1"/>
    </source>
</evidence>
<gene>
    <name evidence="1" type="ORF">Amon02_000600300</name>
</gene>
<reference evidence="1" key="1">
    <citation type="submission" date="2023-04" db="EMBL/GenBank/DDBJ databases">
        <title>Ambrosiozyma monospora NBRC 10751.</title>
        <authorList>
            <person name="Ichikawa N."/>
            <person name="Sato H."/>
            <person name="Tonouchi N."/>
        </authorList>
    </citation>
    <scope>NUCLEOTIDE SEQUENCE</scope>
    <source>
        <strain evidence="1">NBRC 10751</strain>
    </source>
</reference>
<dbReference type="Proteomes" id="UP001165064">
    <property type="component" value="Unassembled WGS sequence"/>
</dbReference>
<keyword evidence="2" id="KW-1185">Reference proteome</keyword>
<organism evidence="1 2">
    <name type="scientific">Ambrosiozyma monospora</name>
    <name type="common">Yeast</name>
    <name type="synonym">Endomycopsis monosporus</name>
    <dbReference type="NCBI Taxonomy" id="43982"/>
    <lineage>
        <taxon>Eukaryota</taxon>
        <taxon>Fungi</taxon>
        <taxon>Dikarya</taxon>
        <taxon>Ascomycota</taxon>
        <taxon>Saccharomycotina</taxon>
        <taxon>Pichiomycetes</taxon>
        <taxon>Pichiales</taxon>
        <taxon>Pichiaceae</taxon>
        <taxon>Ambrosiozyma</taxon>
    </lineage>
</organism>
<protein>
    <submittedName>
        <fullName evidence="1">Unnamed protein product</fullName>
    </submittedName>
</protein>
<comment type="caution">
    <text evidence="1">The sequence shown here is derived from an EMBL/GenBank/DDBJ whole genome shotgun (WGS) entry which is preliminary data.</text>
</comment>
<evidence type="ECO:0000313" key="2">
    <source>
        <dbReference type="Proteomes" id="UP001165064"/>
    </source>
</evidence>
<accession>A0ACB5T825</accession>
<proteinExistence type="predicted"/>
<sequence>MDISILETEAAEQLSNTTLRKLTLSCSKIHLGHLPSLRKVHLSLSDFKEMDMDSIPYTVEHFTLDASNWRSSKPFKLPSRVRTFCSLCPLHKLQLVQVISIEMLTLLDEVSLETGIDDNPLNRYGLWTNTENPHYILQLFIEMLPTTVRLLVLTDSFDWDPCVISKPRRRKGQNSISNLSFVRFYQLEKLTIESEEDTASSFNRSTIVGFDGQLHSKFTFNSLSGTFSPFLRSLEINISETSMTFRQFWKQYIAQMENLEQIRIWTRWDVGIATITDITFPKKLYSFTLGIVLPKRGSNTGHISIGEISPQLITFVIFVKESQSAKHGGSDTCLISVDESKGTTIVIA</sequence>
<name>A0ACB5T825_AMBMO</name>